<dbReference type="GO" id="GO:0005524">
    <property type="term" value="F:ATP binding"/>
    <property type="evidence" value="ECO:0007669"/>
    <property type="project" value="UniProtKB-KW"/>
</dbReference>
<evidence type="ECO:0000259" key="6">
    <source>
        <dbReference type="PROSITE" id="PS50045"/>
    </source>
</evidence>
<dbReference type="Pfam" id="PF02954">
    <property type="entry name" value="HTH_8"/>
    <property type="match status" value="1"/>
</dbReference>
<reference evidence="8" key="1">
    <citation type="submission" date="2022-09" db="EMBL/GenBank/DDBJ databases">
        <authorList>
            <person name="Duchaud E."/>
        </authorList>
    </citation>
    <scope>NUCLEOTIDE SEQUENCE</scope>
    <source>
        <strain evidence="8">TRV642</strain>
    </source>
</reference>
<dbReference type="Gene3D" id="1.10.8.60">
    <property type="match status" value="1"/>
</dbReference>
<evidence type="ECO:0000256" key="4">
    <source>
        <dbReference type="ARBA" id="ARBA00023163"/>
    </source>
</evidence>
<dbReference type="SMART" id="SM00382">
    <property type="entry name" value="AAA"/>
    <property type="match status" value="1"/>
</dbReference>
<keyword evidence="1" id="KW-0547">Nucleotide-binding</keyword>
<dbReference type="InterPro" id="IPR002078">
    <property type="entry name" value="Sigma_54_int"/>
</dbReference>
<dbReference type="GO" id="GO:0000160">
    <property type="term" value="P:phosphorelay signal transduction system"/>
    <property type="evidence" value="ECO:0007669"/>
    <property type="project" value="InterPro"/>
</dbReference>
<dbReference type="InterPro" id="IPR025943">
    <property type="entry name" value="Sigma_54_int_dom_ATP-bd_2"/>
</dbReference>
<dbReference type="SUPFAM" id="SSF46689">
    <property type="entry name" value="Homeodomain-like"/>
    <property type="match status" value="1"/>
</dbReference>
<keyword evidence="4" id="KW-0804">Transcription</keyword>
<dbReference type="PANTHER" id="PTHR32071:SF113">
    <property type="entry name" value="ALGINATE BIOSYNTHESIS TRANSCRIPTIONAL REGULATORY PROTEIN ALGB"/>
    <property type="match status" value="1"/>
</dbReference>
<dbReference type="PROSITE" id="PS50045">
    <property type="entry name" value="SIGMA54_INTERACT_4"/>
    <property type="match status" value="1"/>
</dbReference>
<dbReference type="AlphaFoldDB" id="A0A9W4TFI1"/>
<evidence type="ECO:0000256" key="1">
    <source>
        <dbReference type="ARBA" id="ARBA00022741"/>
    </source>
</evidence>
<feature type="domain" description="Sigma-54 factor interaction" evidence="6">
    <location>
        <begin position="163"/>
        <end position="392"/>
    </location>
</feature>
<dbReference type="KEGG" id="fcs:TRV642_1319"/>
<dbReference type="SUPFAM" id="SSF52172">
    <property type="entry name" value="CheY-like"/>
    <property type="match status" value="1"/>
</dbReference>
<dbReference type="InterPro" id="IPR001789">
    <property type="entry name" value="Sig_transdc_resp-reg_receiver"/>
</dbReference>
<gene>
    <name evidence="8" type="primary">algB</name>
    <name evidence="8" type="ORF">TRV642_1319</name>
</gene>
<dbReference type="PANTHER" id="PTHR32071">
    <property type="entry name" value="TRANSCRIPTIONAL REGULATORY PROTEIN"/>
    <property type="match status" value="1"/>
</dbReference>
<dbReference type="Proteomes" id="UP001152749">
    <property type="component" value="Chromosome"/>
</dbReference>
<dbReference type="GO" id="GO:0043565">
    <property type="term" value="F:sequence-specific DNA binding"/>
    <property type="evidence" value="ECO:0007669"/>
    <property type="project" value="InterPro"/>
</dbReference>
<dbReference type="FunFam" id="3.40.50.300:FF:000006">
    <property type="entry name" value="DNA-binding transcriptional regulator NtrC"/>
    <property type="match status" value="1"/>
</dbReference>
<feature type="domain" description="Response regulatory" evidence="7">
    <location>
        <begin position="24"/>
        <end position="143"/>
    </location>
</feature>
<dbReference type="InterPro" id="IPR027417">
    <property type="entry name" value="P-loop_NTPase"/>
</dbReference>
<dbReference type="InterPro" id="IPR009057">
    <property type="entry name" value="Homeodomain-like_sf"/>
</dbReference>
<dbReference type="GO" id="GO:0006355">
    <property type="term" value="P:regulation of DNA-templated transcription"/>
    <property type="evidence" value="ECO:0007669"/>
    <property type="project" value="InterPro"/>
</dbReference>
<feature type="modified residue" description="4-aspartylphosphate" evidence="5">
    <location>
        <position position="73"/>
    </location>
</feature>
<keyword evidence="3" id="KW-0805">Transcription regulation</keyword>
<name>A0A9W4TFI1_9FLAO</name>
<dbReference type="PROSITE" id="PS50110">
    <property type="entry name" value="RESPONSE_REGULATORY"/>
    <property type="match status" value="1"/>
</dbReference>
<evidence type="ECO:0000259" key="7">
    <source>
        <dbReference type="PROSITE" id="PS50110"/>
    </source>
</evidence>
<evidence type="ECO:0000313" key="9">
    <source>
        <dbReference type="Proteomes" id="UP001152749"/>
    </source>
</evidence>
<keyword evidence="2" id="KW-0067">ATP-binding</keyword>
<dbReference type="EMBL" id="OX336425">
    <property type="protein sequence ID" value="CAI2766308.1"/>
    <property type="molecule type" value="Genomic_DNA"/>
</dbReference>
<sequence length="465" mass="53394">MFGNEQLTVQNRTKKDSMRKKQAQILIVDDQEEILFSAKMILKKHFETIFTTNSPKKIISILSENEINVVLLDMNYRIGFEDGREGIHWLKEIKTLSPQTIVILMTAFGKIDTAVEGIKIGAFDYVLKPWNNEKLLEIIDKAVIESRKNSKKEIVEKTTKSYFTGTSLKIKQAYSIAERVAKTDANVLILGENGTGKYVFAEYIHLNSERKERPFVHVDLGSLSDNLFESELFGYVKGAFTDAKTDTAGRFETASGGTIFLDEIGNIPLHLQSKLLHVLQTKTVTRLGESRARPLNVRIIAATNADIKTEVKNKTFREDLLYRINTMEIYLPSLRERKDDIVPMANFILDKIAEKYNQENWRFEDNVGPYLEKYPWKGNIRELENKIERALILADNQTISVTNLDILDFEEFQENDENPLSEMERSAIEKTLFKNNGNISKTAEELGLSRAALYRRIEKYDLKNT</sequence>
<organism evidence="8 9">
    <name type="scientific">Flavobacterium collinsii</name>
    <dbReference type="NCBI Taxonomy" id="1114861"/>
    <lineage>
        <taxon>Bacteria</taxon>
        <taxon>Pseudomonadati</taxon>
        <taxon>Bacteroidota</taxon>
        <taxon>Flavobacteriia</taxon>
        <taxon>Flavobacteriales</taxon>
        <taxon>Flavobacteriaceae</taxon>
        <taxon>Flavobacterium</taxon>
    </lineage>
</organism>
<proteinExistence type="predicted"/>
<dbReference type="Gene3D" id="3.40.50.2300">
    <property type="match status" value="1"/>
</dbReference>
<dbReference type="Pfam" id="PF00072">
    <property type="entry name" value="Response_reg"/>
    <property type="match status" value="1"/>
</dbReference>
<evidence type="ECO:0000313" key="8">
    <source>
        <dbReference type="EMBL" id="CAI2766308.1"/>
    </source>
</evidence>
<evidence type="ECO:0000256" key="5">
    <source>
        <dbReference type="PROSITE-ProRule" id="PRU00169"/>
    </source>
</evidence>
<dbReference type="Pfam" id="PF00158">
    <property type="entry name" value="Sigma54_activat"/>
    <property type="match status" value="1"/>
</dbReference>
<dbReference type="Gene3D" id="1.10.10.60">
    <property type="entry name" value="Homeodomain-like"/>
    <property type="match status" value="1"/>
</dbReference>
<dbReference type="InterPro" id="IPR011006">
    <property type="entry name" value="CheY-like_superfamily"/>
</dbReference>
<evidence type="ECO:0000256" key="2">
    <source>
        <dbReference type="ARBA" id="ARBA00022840"/>
    </source>
</evidence>
<dbReference type="InterPro" id="IPR003593">
    <property type="entry name" value="AAA+_ATPase"/>
</dbReference>
<dbReference type="InterPro" id="IPR058031">
    <property type="entry name" value="AAA_lid_NorR"/>
</dbReference>
<accession>A0A9W4TFI1</accession>
<dbReference type="Gene3D" id="3.40.50.300">
    <property type="entry name" value="P-loop containing nucleotide triphosphate hydrolases"/>
    <property type="match status" value="1"/>
</dbReference>
<dbReference type="SUPFAM" id="SSF52540">
    <property type="entry name" value="P-loop containing nucleoside triphosphate hydrolases"/>
    <property type="match status" value="1"/>
</dbReference>
<dbReference type="SMART" id="SM00448">
    <property type="entry name" value="REC"/>
    <property type="match status" value="1"/>
</dbReference>
<dbReference type="CDD" id="cd00009">
    <property type="entry name" value="AAA"/>
    <property type="match status" value="1"/>
</dbReference>
<dbReference type="InterPro" id="IPR002197">
    <property type="entry name" value="HTH_Fis"/>
</dbReference>
<evidence type="ECO:0000256" key="3">
    <source>
        <dbReference type="ARBA" id="ARBA00023015"/>
    </source>
</evidence>
<protein>
    <submittedName>
        <fullName evidence="8">Alginate biosynthesis transcriptional regulatory protein AlgB</fullName>
    </submittedName>
</protein>
<dbReference type="PROSITE" id="PS00676">
    <property type="entry name" value="SIGMA54_INTERACT_2"/>
    <property type="match status" value="1"/>
</dbReference>
<keyword evidence="5" id="KW-0597">Phosphoprotein</keyword>
<dbReference type="Pfam" id="PF25601">
    <property type="entry name" value="AAA_lid_14"/>
    <property type="match status" value="1"/>
</dbReference>
<dbReference type="PRINTS" id="PR01590">
    <property type="entry name" value="HTHFIS"/>
</dbReference>